<reference evidence="8" key="1">
    <citation type="submission" date="2016-10" db="EMBL/GenBank/DDBJ databases">
        <authorList>
            <person name="Varghese N."/>
            <person name="Submissions S."/>
        </authorList>
    </citation>
    <scope>NUCLEOTIDE SEQUENCE [LARGE SCALE GENOMIC DNA]</scope>
    <source>
        <strain evidence="8">DSM 19083</strain>
    </source>
</reference>
<organism evidence="7 8">
    <name type="scientific">Flavimobilis marinus</name>
    <dbReference type="NCBI Taxonomy" id="285351"/>
    <lineage>
        <taxon>Bacteria</taxon>
        <taxon>Bacillati</taxon>
        <taxon>Actinomycetota</taxon>
        <taxon>Actinomycetes</taxon>
        <taxon>Micrococcales</taxon>
        <taxon>Jonesiaceae</taxon>
        <taxon>Flavimobilis</taxon>
    </lineage>
</organism>
<protein>
    <submittedName>
        <fullName evidence="7">TspO and MBR related proteins</fullName>
    </submittedName>
</protein>
<dbReference type="Pfam" id="PF03073">
    <property type="entry name" value="TspO_MBR"/>
    <property type="match status" value="2"/>
</dbReference>
<comment type="similarity">
    <text evidence="2">Belongs to the TspO/BZRP family.</text>
</comment>
<sequence length="180" mass="19830">MRSRWYRSIEKPDIQPPAQVFPIVWTALYAAIAGASAGVLTRQDEQVEAASVRAFALGQGALPTASRPVVLTPDHVVVPTPAADREAAARQEKAARRERSGYRRALRLNLLLNAAWTWTFFQGKNPPLATANAAALALSSAGLARRAGRQRRRYGFALALYAAWCTFATVLSWRIWKLND</sequence>
<dbReference type="InterPro" id="IPR038330">
    <property type="entry name" value="TspO/MBR-related_sf"/>
</dbReference>
<dbReference type="STRING" id="285351.SAMN04488035_0320"/>
<dbReference type="PIRSF" id="PIRSF005859">
    <property type="entry name" value="PBR"/>
    <property type="match status" value="1"/>
</dbReference>
<dbReference type="PANTHER" id="PTHR10057">
    <property type="entry name" value="PERIPHERAL-TYPE BENZODIAZEPINE RECEPTOR"/>
    <property type="match status" value="1"/>
</dbReference>
<gene>
    <name evidence="7" type="ORF">SAMN04488035_0320</name>
</gene>
<keyword evidence="5 6" id="KW-0472">Membrane</keyword>
<evidence type="ECO:0000256" key="1">
    <source>
        <dbReference type="ARBA" id="ARBA00004141"/>
    </source>
</evidence>
<dbReference type="PANTHER" id="PTHR10057:SF0">
    <property type="entry name" value="TRANSLOCATOR PROTEIN"/>
    <property type="match status" value="1"/>
</dbReference>
<dbReference type="EMBL" id="FONZ01000001">
    <property type="protein sequence ID" value="SFE73280.1"/>
    <property type="molecule type" value="Genomic_DNA"/>
</dbReference>
<dbReference type="Gene3D" id="1.20.1260.100">
    <property type="entry name" value="TspO/MBR protein"/>
    <property type="match status" value="2"/>
</dbReference>
<dbReference type="CDD" id="cd15904">
    <property type="entry name" value="TSPO_MBR"/>
    <property type="match status" value="1"/>
</dbReference>
<evidence type="ECO:0000256" key="2">
    <source>
        <dbReference type="ARBA" id="ARBA00007524"/>
    </source>
</evidence>
<keyword evidence="8" id="KW-1185">Reference proteome</keyword>
<keyword evidence="3 6" id="KW-0812">Transmembrane</keyword>
<dbReference type="GO" id="GO:0016020">
    <property type="term" value="C:membrane"/>
    <property type="evidence" value="ECO:0007669"/>
    <property type="project" value="UniProtKB-SubCell"/>
</dbReference>
<dbReference type="Proteomes" id="UP000198520">
    <property type="component" value="Unassembled WGS sequence"/>
</dbReference>
<evidence type="ECO:0000256" key="3">
    <source>
        <dbReference type="ARBA" id="ARBA00022692"/>
    </source>
</evidence>
<proteinExistence type="inferred from homology"/>
<dbReference type="AlphaFoldDB" id="A0A1I2CZW6"/>
<evidence type="ECO:0000313" key="7">
    <source>
        <dbReference type="EMBL" id="SFE73280.1"/>
    </source>
</evidence>
<name>A0A1I2CZW6_9MICO</name>
<feature type="transmembrane region" description="Helical" evidence="6">
    <location>
        <begin position="156"/>
        <end position="176"/>
    </location>
</feature>
<comment type="subcellular location">
    <subcellularLocation>
        <location evidence="1">Membrane</location>
        <topology evidence="1">Multi-pass membrane protein</topology>
    </subcellularLocation>
</comment>
<keyword evidence="4 6" id="KW-1133">Transmembrane helix</keyword>
<evidence type="ECO:0000313" key="8">
    <source>
        <dbReference type="Proteomes" id="UP000198520"/>
    </source>
</evidence>
<evidence type="ECO:0000256" key="5">
    <source>
        <dbReference type="ARBA" id="ARBA00023136"/>
    </source>
</evidence>
<evidence type="ECO:0000256" key="4">
    <source>
        <dbReference type="ARBA" id="ARBA00022989"/>
    </source>
</evidence>
<accession>A0A1I2CZW6</accession>
<evidence type="ECO:0000256" key="6">
    <source>
        <dbReference type="SAM" id="Phobius"/>
    </source>
</evidence>
<dbReference type="GO" id="GO:0033013">
    <property type="term" value="P:tetrapyrrole metabolic process"/>
    <property type="evidence" value="ECO:0007669"/>
    <property type="project" value="UniProtKB-ARBA"/>
</dbReference>
<dbReference type="InterPro" id="IPR004307">
    <property type="entry name" value="TspO_MBR"/>
</dbReference>